<dbReference type="eggNOG" id="COG0470">
    <property type="taxonomic scope" value="Bacteria"/>
</dbReference>
<protein>
    <recommendedName>
        <fullName evidence="1">ORC1/DEAH AAA+ ATPase domain-containing protein</fullName>
    </recommendedName>
</protein>
<evidence type="ECO:0000313" key="3">
    <source>
        <dbReference type="Proteomes" id="UP000182135"/>
    </source>
</evidence>
<keyword evidence="3" id="KW-1185">Reference proteome</keyword>
<dbReference type="OrthoDB" id="9757917at2"/>
<proteinExistence type="predicted"/>
<dbReference type="GO" id="GO:0016887">
    <property type="term" value="F:ATP hydrolysis activity"/>
    <property type="evidence" value="ECO:0007669"/>
    <property type="project" value="InterPro"/>
</dbReference>
<dbReference type="PANTHER" id="PTHR10039:SF5">
    <property type="entry name" value="NACHT DOMAIN-CONTAINING PROTEIN"/>
    <property type="match status" value="1"/>
</dbReference>
<dbReference type="InterPro" id="IPR027417">
    <property type="entry name" value="P-loop_NTPase"/>
</dbReference>
<gene>
    <name evidence="2" type="ORF">SAMN04487885_10319</name>
</gene>
<dbReference type="EMBL" id="FOOE01000003">
    <property type="protein sequence ID" value="SFF57178.1"/>
    <property type="molecule type" value="Genomic_DNA"/>
</dbReference>
<evidence type="ECO:0000313" key="2">
    <source>
        <dbReference type="EMBL" id="SFF57178.1"/>
    </source>
</evidence>
<dbReference type="Proteomes" id="UP000182135">
    <property type="component" value="Unassembled WGS sequence"/>
</dbReference>
<organism evidence="2 3">
    <name type="scientific">Clostridium cadaveris</name>
    <dbReference type="NCBI Taxonomy" id="1529"/>
    <lineage>
        <taxon>Bacteria</taxon>
        <taxon>Bacillati</taxon>
        <taxon>Bacillota</taxon>
        <taxon>Clostridia</taxon>
        <taxon>Eubacteriales</taxon>
        <taxon>Clostridiaceae</taxon>
        <taxon>Clostridium</taxon>
    </lineage>
</organism>
<reference evidence="2 3" key="1">
    <citation type="submission" date="2016-10" db="EMBL/GenBank/DDBJ databases">
        <authorList>
            <person name="de Groot N.N."/>
        </authorList>
    </citation>
    <scope>NUCLEOTIDE SEQUENCE [LARGE SCALE GENOMIC DNA]</scope>
    <source>
        <strain evidence="2 3">NLAE-zl-G419</strain>
    </source>
</reference>
<dbReference type="SUPFAM" id="SSF52540">
    <property type="entry name" value="P-loop containing nucleoside triphosphate hydrolases"/>
    <property type="match status" value="1"/>
</dbReference>
<name>A0A1I2JSV9_9CLOT</name>
<dbReference type="PANTHER" id="PTHR10039">
    <property type="entry name" value="AMELOGENIN"/>
    <property type="match status" value="1"/>
</dbReference>
<dbReference type="Pfam" id="PF13401">
    <property type="entry name" value="AAA_22"/>
    <property type="match status" value="1"/>
</dbReference>
<dbReference type="InterPro" id="IPR049945">
    <property type="entry name" value="AAA_22"/>
</dbReference>
<dbReference type="STRING" id="1529.SAMN04487885_10319"/>
<evidence type="ECO:0000259" key="1">
    <source>
        <dbReference type="Pfam" id="PF13401"/>
    </source>
</evidence>
<dbReference type="RefSeq" id="WP_074844505.1">
    <property type="nucleotide sequence ID" value="NZ_FOOE01000003.1"/>
</dbReference>
<sequence length="1957" mass="230162">MSMPGIGDPYWYEWYVGLENIIDMLNEDNEIEYVVFQKDLYETIDDVVVGYKNRMEYCYQVKHEIGSGKRYNLTFDKLITGKQSGKDKKMSLIQALACGWKNASEVENKNIVPVLYTNRTLGKNKTNRTYNGNKYKALSLESFAIKMQEKLKEAGSIRNINFDDKDLNFQYQEFYNAIDLDDETITRFLKVIEIKSQMYSLEEIENLMISKLQTYFRCTSELANTLFRNLTSQLRIWTTTRRNDEKVTIEDVYNALALKQEYENTSQHQLVAPSPFFDSRKKFVDEISKLIYNSDKKVVFLSGEPGCGKTSIISYMQNNYDCFIARYHTFRPISPEQRFYDLDEGLCLKEVLWGELMNQLRTKLRGQLMKYRVPVNNALCGVSYLRSEVLRILEQIYTSKGEKVYVCIDGIDHAARSKISVNFLTSLFQPDEIPEGVCFVIVGQPEEMYQNYPLWLNKENKEILYIKIPHLSVDDIKQLLENKITSSGFQNDGLTRAIFDKTQGNNLSVVFAVEEIKKSENINQALKVLDLSHVSGDIEQYYTHIWNYLKSKIREFGLSINFPDITIASAILLLNGRIRVDLLEEAFKDINLNSDDWRYIFDCLYPLIERSEKDNTYFVFHNDFRVFLMGVIKKNKTKYKELSYKMAMYFINDADDKLEKYVNVIPLLNCAGKASLIPNVFSTKFVIGALANGVSRKMLGDYARQAYQNVCKNKNWNEFHTVYLAISTLKQHYSYFEYYDMQYIMKDISNIQQIQSFEIINKEFCNDNLDEFNEVLEFINRLIKYGGDKYYDRIATTYNLWFGNITPLQTIKKLLYEVKVVNAVWRTNEIIKFMQNWGNASAFLDKYQYLPEKIPEDEGANELLEFNDAFFDYYFYEKDYQKANDLVKKFNITCKCVENKIFKMMEDCTVNLYIKLIQTIASSNRNDVLNRLSKVLCMIHGENKYDIKDISSYSDITYISDDTTLEIIVDSILEGIRDQRNDIVIICSHVFNKMKIEEKDYNKNDINYLRMMIRVCVVIGKHIVTKTSLNEGEKIIVKAFIKANARRTFDFSKAYKTIIYCLCNHQVIDASFANNELSNLVKEALFKYANIGQYCKTIFLNYLWRKKHFEIIKEYIMELYGKNGVNLFSHDQYTELFYHYYDYAKEVVPDLCDEIEKKIKWNVVGYTGHKEYALDGPQIILKELLKNNPELWEKEGIQLYNLSNIADIASGNRVSGRIEDTINEAAIRRGAKDFWKWHNYDSEIAYSLHTLYSQIFYMITQVTNASQLLDIWLYSCGIQSWYRQDDRIGIKSVYSECRKKAEEIKYTLFESDCKEYTPSYLEICLHEGVESKYTSSNDDFNKRWEMESEKAIMEINELPTEALVNCIIYQNEDSHSWKRINRALERLQENKLLSEEIANKILEEIIVKLSQYTWEHHGCTYILKQLIDFLGENASWALAESILPYLDEYQYYTSTSNMFFILKRNFNKFNLQDMFTEEYNSQYAWVSGNNHINLKNTCKKIEEFRINPSDITETLFIILLENLNLGNIHRMEIALPAIYNMSKKCPKLFLIIVGTWKDLSDHAQNALMLCSVRWARERREGFQNLVNLLKDEYEQSNILSIKYILHTILDLYEKSLNVNENCELDITFNADNAESSEYRNSLSVLHKNEVEVSTRFFLDLVSHFEDVNDLYKRMPLFDAKTDCKYSIYNRDGDSICISNIKRNISQQILYGEEQKGRWNYIPLNIKKQWLLTIDDAYLMTSTPSFSYDDYWNIEGVLSKMKDENKRTEIEKTLQKICIENNNENEIVIGSVIWYPLVGNGSLIYTIVAKILSNTELFANNNIYQIFMNYSIICDEDKYFELGNESEYDGGISLVKTAAGSSIWYYNNPMVYPANIIIQELRLFPDFKNPYIWYNNDGKVVLRYERMAHPTRNITQQYYIRQPILGRWLCNKQILKEWMSKNMLQMKYVDKLREEVNI</sequence>
<feature type="domain" description="ORC1/DEAH AAA+ ATPase" evidence="1">
    <location>
        <begin position="294"/>
        <end position="446"/>
    </location>
</feature>
<accession>A0A1I2JSV9</accession>
<dbReference type="Gene3D" id="3.40.50.300">
    <property type="entry name" value="P-loop containing nucleotide triphosphate hydrolases"/>
    <property type="match status" value="1"/>
</dbReference>